<feature type="transmembrane region" description="Helical" evidence="1">
    <location>
        <begin position="375"/>
        <end position="394"/>
    </location>
</feature>
<keyword evidence="1" id="KW-0812">Transmembrane</keyword>
<gene>
    <name evidence="3" type="ORF">ATZ99_02500</name>
</gene>
<evidence type="ECO:0000259" key="2">
    <source>
        <dbReference type="Pfam" id="PF01970"/>
    </source>
</evidence>
<accession>A0A162N381</accession>
<dbReference type="PANTHER" id="PTHR35342:SF5">
    <property type="entry name" value="TRICARBOXYLIC TRANSPORT PROTEIN"/>
    <property type="match status" value="1"/>
</dbReference>
<dbReference type="PANTHER" id="PTHR35342">
    <property type="entry name" value="TRICARBOXYLIC TRANSPORT PROTEIN"/>
    <property type="match status" value="1"/>
</dbReference>
<feature type="transmembrane region" description="Helical" evidence="1">
    <location>
        <begin position="156"/>
        <end position="177"/>
    </location>
</feature>
<keyword evidence="4" id="KW-1185">Reference proteome</keyword>
<feature type="transmembrane region" description="Helical" evidence="1">
    <location>
        <begin position="133"/>
        <end position="149"/>
    </location>
</feature>
<feature type="transmembrane region" description="Helical" evidence="1">
    <location>
        <begin position="189"/>
        <end position="206"/>
    </location>
</feature>
<feature type="transmembrane region" description="Helical" evidence="1">
    <location>
        <begin position="421"/>
        <end position="439"/>
    </location>
</feature>
<evidence type="ECO:0000256" key="1">
    <source>
        <dbReference type="SAM" id="Phobius"/>
    </source>
</evidence>
<feature type="transmembrane region" description="Helical" evidence="1">
    <location>
        <begin position="343"/>
        <end position="363"/>
    </location>
</feature>
<comment type="caution">
    <text evidence="3">The sequence shown here is derived from an EMBL/GenBank/DDBJ whole genome shotgun (WGS) entry which is preliminary data.</text>
</comment>
<feature type="transmembrane region" description="Helical" evidence="1">
    <location>
        <begin position="6"/>
        <end position="25"/>
    </location>
</feature>
<evidence type="ECO:0000313" key="3">
    <source>
        <dbReference type="EMBL" id="KYO68731.1"/>
    </source>
</evidence>
<proteinExistence type="predicted"/>
<keyword evidence="1" id="KW-1133">Transmembrane helix</keyword>
<dbReference type="STRING" id="520767.ATZ99_02500"/>
<dbReference type="Pfam" id="PF01970">
    <property type="entry name" value="TctA"/>
    <property type="match status" value="1"/>
</dbReference>
<dbReference type="RefSeq" id="WP_068747422.1">
    <property type="nucleotide sequence ID" value="NZ_LOHZ01000015.1"/>
</dbReference>
<dbReference type="PATRIC" id="fig|520767.4.peg.249"/>
<dbReference type="Proteomes" id="UP000075737">
    <property type="component" value="Unassembled WGS sequence"/>
</dbReference>
<protein>
    <recommendedName>
        <fullName evidence="2">DUF112 domain-containing protein</fullName>
    </recommendedName>
</protein>
<feature type="transmembrane region" description="Helical" evidence="1">
    <location>
        <begin position="451"/>
        <end position="474"/>
    </location>
</feature>
<feature type="transmembrane region" description="Helical" evidence="1">
    <location>
        <begin position="96"/>
        <end position="121"/>
    </location>
</feature>
<evidence type="ECO:0000313" key="4">
    <source>
        <dbReference type="Proteomes" id="UP000075737"/>
    </source>
</evidence>
<sequence length="486" mass="51889">MNIFLILYMAVGAIIGLIMGALPGLTVTMTIVLVVSLTFGWPMIDALAFIIGAFCGGVMGGSISAITLNIPGTAAAVATVFDGYPLKKKGEAPVALGLALFVSLIGGLLGILFLTIFGPLIGSIALKFGSQEYFLICLWGLSLVAILSKENIIKGFAAACIGLIISFIGMDPITGLMRFTFGSPLLSGGINYIVAMIGLFGMKEVFVQLSSKKTFKVDNFHYNIKDLFPKMDVVKKTLKCFSWSAPIGAIIGLLPGTGGDIASLVSYGVSKQLIKEPSRPFGEGAYEGVAAPEIANDSAIGGAITTLLTLGIPGDSVTAVMLGSFYLHGLLPGPTFMMTEKKYFYMIIVFLIISEFIAYFLGILGSNAMLRMLNFPKWFLLPFISILCVVGSYALQNNIYDVLFMVIFGLLGYILEKSGYPVSPIVLSIILGPMIETNFRKALISTGGMGSLLLSFITRPISLVLLVLIIATFITQTVLMKKIVNN</sequence>
<feature type="transmembrane region" description="Helical" evidence="1">
    <location>
        <begin position="32"/>
        <end position="59"/>
    </location>
</feature>
<keyword evidence="1" id="KW-0472">Membrane</keyword>
<dbReference type="AlphaFoldDB" id="A0A162N381"/>
<dbReference type="EMBL" id="LOHZ01000015">
    <property type="protein sequence ID" value="KYO68731.1"/>
    <property type="molecule type" value="Genomic_DNA"/>
</dbReference>
<organism evidence="3 4">
    <name type="scientific">Thermovenabulum gondwanense</name>
    <dbReference type="NCBI Taxonomy" id="520767"/>
    <lineage>
        <taxon>Bacteria</taxon>
        <taxon>Bacillati</taxon>
        <taxon>Bacillota</taxon>
        <taxon>Clostridia</taxon>
        <taxon>Thermosediminibacterales</taxon>
        <taxon>Thermosediminibacteraceae</taxon>
        <taxon>Thermovenabulum</taxon>
    </lineage>
</organism>
<name>A0A162N381_9FIRM</name>
<dbReference type="InterPro" id="IPR002823">
    <property type="entry name" value="DUF112_TM"/>
</dbReference>
<reference evidence="3 4" key="1">
    <citation type="submission" date="2015-12" db="EMBL/GenBank/DDBJ databases">
        <title>Draft genome of Thermovenabulum gondwanense isolated from a red thermophilic microbial mat colonisisng an outflow channel of a bore well.</title>
        <authorList>
            <person name="Patel B.K."/>
        </authorList>
    </citation>
    <scope>NUCLEOTIDE SEQUENCE [LARGE SCALE GENOMIC DNA]</scope>
    <source>
        <strain evidence="3 4">R270</strain>
    </source>
</reference>
<dbReference type="OrthoDB" id="9781349at2"/>
<feature type="transmembrane region" description="Helical" evidence="1">
    <location>
        <begin position="65"/>
        <end position="84"/>
    </location>
</feature>
<feature type="domain" description="DUF112" evidence="2">
    <location>
        <begin position="6"/>
        <end position="427"/>
    </location>
</feature>